<protein>
    <submittedName>
        <fullName evidence="4">PAS domain S-box-containing protein/diguanylate cyclase (GGDEF) domain-containing protein</fullName>
    </submittedName>
</protein>
<dbReference type="Gene3D" id="3.30.450.20">
    <property type="entry name" value="PAS domain"/>
    <property type="match status" value="1"/>
</dbReference>
<dbReference type="PROSITE" id="PS50112">
    <property type="entry name" value="PAS"/>
    <property type="match status" value="1"/>
</dbReference>
<accession>A0A1H0QL03</accession>
<dbReference type="PANTHER" id="PTHR46663">
    <property type="entry name" value="DIGUANYLATE CYCLASE DGCT-RELATED"/>
    <property type="match status" value="1"/>
</dbReference>
<dbReference type="SMART" id="SM00091">
    <property type="entry name" value="PAS"/>
    <property type="match status" value="1"/>
</dbReference>
<dbReference type="SMART" id="SM00065">
    <property type="entry name" value="GAF"/>
    <property type="match status" value="1"/>
</dbReference>
<dbReference type="SUPFAM" id="SSF55073">
    <property type="entry name" value="Nucleotide cyclase"/>
    <property type="match status" value="1"/>
</dbReference>
<dbReference type="InterPro" id="IPR000160">
    <property type="entry name" value="GGDEF_dom"/>
</dbReference>
<dbReference type="SMART" id="SM00267">
    <property type="entry name" value="GGDEF"/>
    <property type="match status" value="1"/>
</dbReference>
<dbReference type="InterPro" id="IPR035965">
    <property type="entry name" value="PAS-like_dom_sf"/>
</dbReference>
<evidence type="ECO:0000259" key="3">
    <source>
        <dbReference type="PROSITE" id="PS50887"/>
    </source>
</evidence>
<dbReference type="SUPFAM" id="SSF55781">
    <property type="entry name" value="GAF domain-like"/>
    <property type="match status" value="1"/>
</dbReference>
<dbReference type="PANTHER" id="PTHR46663:SF3">
    <property type="entry name" value="SLL0267 PROTEIN"/>
    <property type="match status" value="1"/>
</dbReference>
<dbReference type="Gene3D" id="3.30.70.270">
    <property type="match status" value="1"/>
</dbReference>
<dbReference type="AlphaFoldDB" id="A0A1H0QL03"/>
<evidence type="ECO:0000313" key="4">
    <source>
        <dbReference type="EMBL" id="SDP17962.1"/>
    </source>
</evidence>
<name>A0A1H0QL03_9ACTN</name>
<dbReference type="InterPro" id="IPR043128">
    <property type="entry name" value="Rev_trsase/Diguanyl_cyclase"/>
</dbReference>
<keyword evidence="5" id="KW-1185">Reference proteome</keyword>
<dbReference type="PROSITE" id="PS50887">
    <property type="entry name" value="GGDEF"/>
    <property type="match status" value="1"/>
</dbReference>
<organism evidence="4 5">
    <name type="scientific">Nakamurella panacisegetis</name>
    <dbReference type="NCBI Taxonomy" id="1090615"/>
    <lineage>
        <taxon>Bacteria</taxon>
        <taxon>Bacillati</taxon>
        <taxon>Actinomycetota</taxon>
        <taxon>Actinomycetes</taxon>
        <taxon>Nakamurellales</taxon>
        <taxon>Nakamurellaceae</taxon>
        <taxon>Nakamurella</taxon>
    </lineage>
</organism>
<dbReference type="InterPro" id="IPR003018">
    <property type="entry name" value="GAF"/>
</dbReference>
<dbReference type="EMBL" id="LT629710">
    <property type="protein sequence ID" value="SDP17962.1"/>
    <property type="molecule type" value="Genomic_DNA"/>
</dbReference>
<feature type="domain" description="GGDEF" evidence="3">
    <location>
        <begin position="356"/>
        <end position="487"/>
    </location>
</feature>
<feature type="domain" description="PAC" evidence="2">
    <location>
        <begin position="272"/>
        <end position="324"/>
    </location>
</feature>
<dbReference type="Gene3D" id="3.30.450.40">
    <property type="match status" value="1"/>
</dbReference>
<dbReference type="Pfam" id="PF13185">
    <property type="entry name" value="GAF_2"/>
    <property type="match status" value="1"/>
</dbReference>
<dbReference type="CDD" id="cd00130">
    <property type="entry name" value="PAS"/>
    <property type="match status" value="1"/>
</dbReference>
<dbReference type="InterPro" id="IPR029787">
    <property type="entry name" value="Nucleotide_cyclase"/>
</dbReference>
<dbReference type="InterPro" id="IPR013655">
    <property type="entry name" value="PAS_fold_3"/>
</dbReference>
<evidence type="ECO:0000313" key="5">
    <source>
        <dbReference type="Proteomes" id="UP000198741"/>
    </source>
</evidence>
<dbReference type="NCBIfam" id="TIGR00254">
    <property type="entry name" value="GGDEF"/>
    <property type="match status" value="1"/>
</dbReference>
<dbReference type="NCBIfam" id="TIGR00229">
    <property type="entry name" value="sensory_box"/>
    <property type="match status" value="1"/>
</dbReference>
<reference evidence="4 5" key="1">
    <citation type="submission" date="2016-10" db="EMBL/GenBank/DDBJ databases">
        <authorList>
            <person name="de Groot N.N."/>
        </authorList>
    </citation>
    <scope>NUCLEOTIDE SEQUENCE [LARGE SCALE GENOMIC DNA]</scope>
    <source>
        <strain evidence="5">P4-7,KCTC 19426,CECT 7604</strain>
    </source>
</reference>
<dbReference type="Pfam" id="PF08447">
    <property type="entry name" value="PAS_3"/>
    <property type="match status" value="1"/>
</dbReference>
<dbReference type="Proteomes" id="UP000198741">
    <property type="component" value="Chromosome I"/>
</dbReference>
<dbReference type="InterPro" id="IPR000014">
    <property type="entry name" value="PAS"/>
</dbReference>
<sequence length="487" mass="53457">MRGQVDDLQQASLLDPFRSAVRLISGIHSHRELTDTVQAVVDAVVETVGFAVAVVSVVGPSGRMRTIAVAGSASARLELLGVERPLSTYQAEFDVADHWGSLRFVPWDRAPDAHALGWVPEVPVSPDVDAWHPMDALFAPLRSSDGELIGVLSVDLPVSGRRPAPPQRELLELLAVQAGIAVDNARLTERLRAGEEIFREAFDRTATGMALLHVREDKADQYLRVNPAFCRLLGYSVEELLQLDPAEVTHPDDKEEDAHLVSDLIAGRVDVYQRDKRYLHRMDEPVWVSVSATIARTAEGRPLCAVLQIEDISARRATLERLEHLARHDPLTDLPNRSVLTERLRQAATLAHRDGVVGSALFIDLDGFKRINDQHGHRMGDHVLVTVGQRIRATVREADVVGRWGGDEFVVVANDLDPIQAQVLAERIAAAVAEPITDLDISVSVRVSIGIGPIPIEGGDVAHILDQADHSMYKEKPKGERPTDGLR</sequence>
<feature type="domain" description="PAS" evidence="1">
    <location>
        <begin position="194"/>
        <end position="268"/>
    </location>
</feature>
<dbReference type="Pfam" id="PF00990">
    <property type="entry name" value="GGDEF"/>
    <property type="match status" value="1"/>
</dbReference>
<dbReference type="PROSITE" id="PS50113">
    <property type="entry name" value="PAC"/>
    <property type="match status" value="1"/>
</dbReference>
<dbReference type="STRING" id="1090615.SAMN04515671_3139"/>
<dbReference type="CDD" id="cd01949">
    <property type="entry name" value="GGDEF"/>
    <property type="match status" value="1"/>
</dbReference>
<dbReference type="SUPFAM" id="SSF55785">
    <property type="entry name" value="PYP-like sensor domain (PAS domain)"/>
    <property type="match status" value="1"/>
</dbReference>
<dbReference type="InterPro" id="IPR029016">
    <property type="entry name" value="GAF-like_dom_sf"/>
</dbReference>
<evidence type="ECO:0000259" key="2">
    <source>
        <dbReference type="PROSITE" id="PS50113"/>
    </source>
</evidence>
<dbReference type="InterPro" id="IPR052163">
    <property type="entry name" value="DGC-Regulatory_Protein"/>
</dbReference>
<dbReference type="InterPro" id="IPR000700">
    <property type="entry name" value="PAS-assoc_C"/>
</dbReference>
<gene>
    <name evidence="4" type="ORF">SAMN04515671_3139</name>
</gene>
<proteinExistence type="predicted"/>
<evidence type="ECO:0000259" key="1">
    <source>
        <dbReference type="PROSITE" id="PS50112"/>
    </source>
</evidence>
<dbReference type="FunFam" id="3.30.70.270:FF:000001">
    <property type="entry name" value="Diguanylate cyclase domain protein"/>
    <property type="match status" value="1"/>
</dbReference>